<sequence length="1153" mass="131276">MSFKRISKELADLGRDPPSSCSAGPVGDDVYHWQASIMGPPDSPYAGGVFFLSIHFPTDYPFKPPKIAFTTKIYHPNINANGNICLDILKDQWSPALTISKVLLSICSLLTDANPDDPLVPEIAHIYKQDRAKYEATAKEWTKKYALKVLTRIVKSNDLNVWKHFLEGKIVIEVEDTAEPETDADLGEFDENFVTQLVMKVRYLLWEKAIDFYYLSESMLNKGLEEVTDDFELIDGLKMDENVAEETKNEEEEPAAPVREEEDDYDDDDEDDKEEEKQEDSAQGQEEDVEMAETNYSDNKAVIKVPAQELAEDTKKDEENSVAEVPSELIKELNKAYHTFEYDRETLFKRRKLEKSNQQLDSDSKSEEAIKKENDPVTDENGVSTNQAASESNLAPATFGVGTTSLRNLLNTIQSHRDQIPLDEHELRMLFMDVRKNRSKWANDERVGQEELYEACERVVLDLRGYTEHSTPFLNKVSKREAPNYGLIIKKPMDLNTVMKKLKSFSYNSKAEFVDDLMLIWSNCLTYNADPKHFLRAHAIAMQKRTQKLIPTIPDITIKHRLEIEKEEDDREASIDPEGSSGAGAGKGLQRHTIKEEAEASVAEETPEVETVEDPEHVPEEVQETNDNQPSLTVPQAESDPAPVPDAENNDDTSRQIDGNESDSDMEVDNTENQNEGDQDWRLLTAKSRANYCSERAALFDSENHLRLDAPAILRKSNEMDNFSHYLTGNESVSKSNSLLENEEPYILEYDVAGGLPGIKYRGVSTEDQDKYEQELVDKFLEVAEADANSIKSAFALSQDSGLNKVYTETITEIQEVRKICSKISLVRQMQTQSFVHHSQMKQPEIETIKEIDIDPILKLSNHDPFHELIQYPVLRRNIAKIAMQTGFETTQPFAINTLTQVAARYMSNLIKTVKTHCELVSLNHLSNAEVILVSLVENGVNKPDDLYTFVKERVLKQQAKLKDLRQKLSNFLRDLLRPGLENFNERSFEDNSEQFITGDFSSDLGDDFFGFKELGLDKEFKMLSLSIPIYLLHSRLHNSYSSTGNELKRNKYSDLEDLPPIKLAASDINDQIELIRPFYQQLVEKTKSYYVKSQKKKGESTELPPDEELYIIEDEELPQKQRNVRPRLPPTGKISSTKKKPLSSGYFLPEVA</sequence>
<evidence type="ECO:0000313" key="1">
    <source>
        <dbReference type="EMBL" id="KAJ9108375.1"/>
    </source>
</evidence>
<gene>
    <name evidence="1" type="ORF">QFC19_002359</name>
</gene>
<reference evidence="1" key="1">
    <citation type="submission" date="2023-04" db="EMBL/GenBank/DDBJ databases">
        <title>Draft Genome sequencing of Naganishia species isolated from polar environments using Oxford Nanopore Technology.</title>
        <authorList>
            <person name="Leo P."/>
            <person name="Venkateswaran K."/>
        </authorList>
    </citation>
    <scope>NUCLEOTIDE SEQUENCE</scope>
    <source>
        <strain evidence="1">MNA-CCFEE 5261</strain>
    </source>
</reference>
<evidence type="ECO:0000313" key="2">
    <source>
        <dbReference type="Proteomes" id="UP001241377"/>
    </source>
</evidence>
<dbReference type="Proteomes" id="UP001241377">
    <property type="component" value="Unassembled WGS sequence"/>
</dbReference>
<accession>A0ACC2WB84</accession>
<protein>
    <submittedName>
        <fullName evidence="1">Uncharacterized protein</fullName>
    </submittedName>
</protein>
<name>A0ACC2WB84_9TREE</name>
<comment type="caution">
    <text evidence="1">The sequence shown here is derived from an EMBL/GenBank/DDBJ whole genome shotgun (WGS) entry which is preliminary data.</text>
</comment>
<dbReference type="EMBL" id="JASBWR010000020">
    <property type="protein sequence ID" value="KAJ9108375.1"/>
    <property type="molecule type" value="Genomic_DNA"/>
</dbReference>
<proteinExistence type="predicted"/>
<organism evidence="1 2">
    <name type="scientific">Naganishia cerealis</name>
    <dbReference type="NCBI Taxonomy" id="610337"/>
    <lineage>
        <taxon>Eukaryota</taxon>
        <taxon>Fungi</taxon>
        <taxon>Dikarya</taxon>
        <taxon>Basidiomycota</taxon>
        <taxon>Agaricomycotina</taxon>
        <taxon>Tremellomycetes</taxon>
        <taxon>Filobasidiales</taxon>
        <taxon>Filobasidiaceae</taxon>
        <taxon>Naganishia</taxon>
    </lineage>
</organism>
<keyword evidence="2" id="KW-1185">Reference proteome</keyword>